<evidence type="ECO:0000313" key="3">
    <source>
        <dbReference type="Proteomes" id="UP001303473"/>
    </source>
</evidence>
<dbReference type="EMBL" id="MU853788">
    <property type="protein sequence ID" value="KAK3940979.1"/>
    <property type="molecule type" value="Genomic_DNA"/>
</dbReference>
<evidence type="ECO:0000256" key="1">
    <source>
        <dbReference type="SAM" id="MobiDB-lite"/>
    </source>
</evidence>
<protein>
    <submittedName>
        <fullName evidence="2">Uncharacterized protein</fullName>
    </submittedName>
</protein>
<accession>A0AAN6N9M0</accession>
<evidence type="ECO:0000313" key="2">
    <source>
        <dbReference type="EMBL" id="KAK3940979.1"/>
    </source>
</evidence>
<feature type="compositionally biased region" description="Acidic residues" evidence="1">
    <location>
        <begin position="84"/>
        <end position="116"/>
    </location>
</feature>
<organism evidence="2 3">
    <name type="scientific">Diplogelasinospora grovesii</name>
    <dbReference type="NCBI Taxonomy" id="303347"/>
    <lineage>
        <taxon>Eukaryota</taxon>
        <taxon>Fungi</taxon>
        <taxon>Dikarya</taxon>
        <taxon>Ascomycota</taxon>
        <taxon>Pezizomycotina</taxon>
        <taxon>Sordariomycetes</taxon>
        <taxon>Sordariomycetidae</taxon>
        <taxon>Sordariales</taxon>
        <taxon>Diplogelasinosporaceae</taxon>
        <taxon>Diplogelasinospora</taxon>
    </lineage>
</organism>
<sequence>MAFAVQKNRRTRGGAINAGKRLNAAFARAARSCLSQNENENEDEDEDEDNSTSDEEEDDWFDEDEDDSSFEEDEDDGTFSGTFGEDDGTFDEDDSTFQDEEDSTFDEDGEDSSVDDYDSIVYGNVQALVEDFHDLMTAILKHNSALCLVQFTLNKKNGKENNGTSLIRAMFSWRFNLEDREESLGDLPHLSHAVLPPTSPLSG</sequence>
<comment type="caution">
    <text evidence="2">The sequence shown here is derived from an EMBL/GenBank/DDBJ whole genome shotgun (WGS) entry which is preliminary data.</text>
</comment>
<dbReference type="AlphaFoldDB" id="A0AAN6N9M0"/>
<feature type="region of interest" description="Disordered" evidence="1">
    <location>
        <begin position="33"/>
        <end position="116"/>
    </location>
</feature>
<keyword evidence="3" id="KW-1185">Reference proteome</keyword>
<name>A0AAN6N9M0_9PEZI</name>
<dbReference type="Proteomes" id="UP001303473">
    <property type="component" value="Unassembled WGS sequence"/>
</dbReference>
<reference evidence="3" key="1">
    <citation type="journal article" date="2023" name="Mol. Phylogenet. Evol.">
        <title>Genome-scale phylogeny and comparative genomics of the fungal order Sordariales.</title>
        <authorList>
            <person name="Hensen N."/>
            <person name="Bonometti L."/>
            <person name="Westerberg I."/>
            <person name="Brannstrom I.O."/>
            <person name="Guillou S."/>
            <person name="Cros-Aarteil S."/>
            <person name="Calhoun S."/>
            <person name="Haridas S."/>
            <person name="Kuo A."/>
            <person name="Mondo S."/>
            <person name="Pangilinan J."/>
            <person name="Riley R."/>
            <person name="LaButti K."/>
            <person name="Andreopoulos B."/>
            <person name="Lipzen A."/>
            <person name="Chen C."/>
            <person name="Yan M."/>
            <person name="Daum C."/>
            <person name="Ng V."/>
            <person name="Clum A."/>
            <person name="Steindorff A."/>
            <person name="Ohm R.A."/>
            <person name="Martin F."/>
            <person name="Silar P."/>
            <person name="Natvig D.O."/>
            <person name="Lalanne C."/>
            <person name="Gautier V."/>
            <person name="Ament-Velasquez S.L."/>
            <person name="Kruys A."/>
            <person name="Hutchinson M.I."/>
            <person name="Powell A.J."/>
            <person name="Barry K."/>
            <person name="Miller A.N."/>
            <person name="Grigoriev I.V."/>
            <person name="Debuchy R."/>
            <person name="Gladieux P."/>
            <person name="Hiltunen Thoren M."/>
            <person name="Johannesson H."/>
        </authorList>
    </citation>
    <scope>NUCLEOTIDE SEQUENCE [LARGE SCALE GENOMIC DNA]</scope>
    <source>
        <strain evidence="3">CBS 340.73</strain>
    </source>
</reference>
<proteinExistence type="predicted"/>
<gene>
    <name evidence="2" type="ORF">QBC46DRAFT_407675</name>
</gene>
<feature type="compositionally biased region" description="Acidic residues" evidence="1">
    <location>
        <begin position="39"/>
        <end position="77"/>
    </location>
</feature>